<comment type="caution">
    <text evidence="7">The sequence shown here is derived from an EMBL/GenBank/DDBJ whole genome shotgun (WGS) entry which is preliminary data.</text>
</comment>
<dbReference type="Gene3D" id="4.10.280.10">
    <property type="entry name" value="Helix-loop-helix DNA-binding domain"/>
    <property type="match status" value="1"/>
</dbReference>
<keyword evidence="3" id="KW-0804">Transcription</keyword>
<dbReference type="PANTHER" id="PTHR36066:SF11">
    <property type="entry name" value="TRANSCRIPTION FACTOR BHLH144"/>
    <property type="match status" value="1"/>
</dbReference>
<dbReference type="PROSITE" id="PS50888">
    <property type="entry name" value="BHLH"/>
    <property type="match status" value="1"/>
</dbReference>
<dbReference type="InterPro" id="IPR036638">
    <property type="entry name" value="HLH_DNA-bd_sf"/>
</dbReference>
<dbReference type="InterPro" id="IPR037546">
    <property type="entry name" value="SAC51-like"/>
</dbReference>
<evidence type="ECO:0000256" key="1">
    <source>
        <dbReference type="ARBA" id="ARBA00004123"/>
    </source>
</evidence>
<feature type="domain" description="BHLH" evidence="6">
    <location>
        <begin position="141"/>
        <end position="191"/>
    </location>
</feature>
<dbReference type="PANTHER" id="PTHR36066">
    <property type="entry name" value="TRANSCRIPTION FACTOR BHLH145"/>
    <property type="match status" value="1"/>
</dbReference>
<evidence type="ECO:0000259" key="6">
    <source>
        <dbReference type="PROSITE" id="PS50888"/>
    </source>
</evidence>
<keyword evidence="8" id="KW-1185">Reference proteome</keyword>
<keyword evidence="4" id="KW-0539">Nucleus</keyword>
<organism evidence="7 8">
    <name type="scientific">Tagetes erecta</name>
    <name type="common">African marigold</name>
    <dbReference type="NCBI Taxonomy" id="13708"/>
    <lineage>
        <taxon>Eukaryota</taxon>
        <taxon>Viridiplantae</taxon>
        <taxon>Streptophyta</taxon>
        <taxon>Embryophyta</taxon>
        <taxon>Tracheophyta</taxon>
        <taxon>Spermatophyta</taxon>
        <taxon>Magnoliopsida</taxon>
        <taxon>eudicotyledons</taxon>
        <taxon>Gunneridae</taxon>
        <taxon>Pentapetalae</taxon>
        <taxon>asterids</taxon>
        <taxon>campanulids</taxon>
        <taxon>Asterales</taxon>
        <taxon>Asteraceae</taxon>
        <taxon>Asteroideae</taxon>
        <taxon>Heliantheae alliance</taxon>
        <taxon>Tageteae</taxon>
        <taxon>Tagetes</taxon>
    </lineage>
</organism>
<dbReference type="SMART" id="SM00353">
    <property type="entry name" value="HLH"/>
    <property type="match status" value="1"/>
</dbReference>
<feature type="compositionally biased region" description="Acidic residues" evidence="5">
    <location>
        <begin position="99"/>
        <end position="113"/>
    </location>
</feature>
<comment type="subcellular location">
    <subcellularLocation>
        <location evidence="1">Nucleus</location>
    </subcellularLocation>
</comment>
<evidence type="ECO:0000256" key="4">
    <source>
        <dbReference type="ARBA" id="ARBA00023242"/>
    </source>
</evidence>
<dbReference type="Proteomes" id="UP001229421">
    <property type="component" value="Unassembled WGS sequence"/>
</dbReference>
<gene>
    <name evidence="7" type="ORF">QVD17_21793</name>
</gene>
<evidence type="ECO:0000256" key="3">
    <source>
        <dbReference type="ARBA" id="ARBA00023163"/>
    </source>
</evidence>
<dbReference type="GO" id="GO:0005634">
    <property type="term" value="C:nucleus"/>
    <property type="evidence" value="ECO:0007669"/>
    <property type="project" value="UniProtKB-SubCell"/>
</dbReference>
<feature type="region of interest" description="Disordered" evidence="5">
    <location>
        <begin position="1"/>
        <end position="21"/>
    </location>
</feature>
<keyword evidence="2" id="KW-0805">Transcription regulation</keyword>
<sequence>MQGGRQNFPQNQDQMGNGYLPDHHISSFFGQNVDFHPSQDCPRNFIIFDRTDNHSQIMYNPGLNMGRPYFPDTELMQKDVNAPRVLEEDSADIDALLSFDDEDEDEEDEDEEVSTARTDGNDIYDTSDSCSSKPRNKWVGSTSSHGSKGNLGKREKMKKMVKSLRGIVPGGNPQMNTVDVLDEAVKYLKSLKVEAHKMGFGNMSG</sequence>
<evidence type="ECO:0000313" key="7">
    <source>
        <dbReference type="EMBL" id="KAK1420300.1"/>
    </source>
</evidence>
<feature type="region of interest" description="Disordered" evidence="5">
    <location>
        <begin position="98"/>
        <end position="156"/>
    </location>
</feature>
<evidence type="ECO:0000256" key="5">
    <source>
        <dbReference type="SAM" id="MobiDB-lite"/>
    </source>
</evidence>
<evidence type="ECO:0000313" key="8">
    <source>
        <dbReference type="Proteomes" id="UP001229421"/>
    </source>
</evidence>
<dbReference type="InterPro" id="IPR011598">
    <property type="entry name" value="bHLH_dom"/>
</dbReference>
<name>A0AAD8NLF2_TARER</name>
<evidence type="ECO:0000256" key="2">
    <source>
        <dbReference type="ARBA" id="ARBA00023015"/>
    </source>
</evidence>
<feature type="compositionally biased region" description="Polar residues" evidence="5">
    <location>
        <begin position="124"/>
        <end position="147"/>
    </location>
</feature>
<dbReference type="AlphaFoldDB" id="A0AAD8NLF2"/>
<dbReference type="GO" id="GO:0046983">
    <property type="term" value="F:protein dimerization activity"/>
    <property type="evidence" value="ECO:0007669"/>
    <property type="project" value="InterPro"/>
</dbReference>
<feature type="compositionally biased region" description="Polar residues" evidence="5">
    <location>
        <begin position="1"/>
        <end position="15"/>
    </location>
</feature>
<accession>A0AAD8NLF2</accession>
<dbReference type="EMBL" id="JAUHHV010000006">
    <property type="protein sequence ID" value="KAK1420300.1"/>
    <property type="molecule type" value="Genomic_DNA"/>
</dbReference>
<protein>
    <recommendedName>
        <fullName evidence="6">BHLH domain-containing protein</fullName>
    </recommendedName>
</protein>
<reference evidence="7" key="1">
    <citation type="journal article" date="2023" name="bioRxiv">
        <title>Improved chromosome-level genome assembly for marigold (Tagetes erecta).</title>
        <authorList>
            <person name="Jiang F."/>
            <person name="Yuan L."/>
            <person name="Wang S."/>
            <person name="Wang H."/>
            <person name="Xu D."/>
            <person name="Wang A."/>
            <person name="Fan W."/>
        </authorList>
    </citation>
    <scope>NUCLEOTIDE SEQUENCE</scope>
    <source>
        <strain evidence="7">WSJ</strain>
        <tissue evidence="7">Leaf</tissue>
    </source>
</reference>
<proteinExistence type="predicted"/>
<dbReference type="SUPFAM" id="SSF47459">
    <property type="entry name" value="HLH, helix-loop-helix DNA-binding domain"/>
    <property type="match status" value="1"/>
</dbReference>
<dbReference type="Pfam" id="PF23173">
    <property type="entry name" value="bHLH_SAC51"/>
    <property type="match status" value="1"/>
</dbReference>